<dbReference type="Pfam" id="PF20519">
    <property type="entry name" value="Polycystin_dom"/>
    <property type="match status" value="1"/>
</dbReference>
<feature type="coiled-coil region" evidence="6">
    <location>
        <begin position="3"/>
        <end position="37"/>
    </location>
</feature>
<keyword evidence="5 8" id="KW-0472">Membrane</keyword>
<feature type="transmembrane region" description="Helical" evidence="8">
    <location>
        <begin position="995"/>
        <end position="1015"/>
    </location>
</feature>
<feature type="compositionally biased region" description="Acidic residues" evidence="7">
    <location>
        <begin position="384"/>
        <end position="395"/>
    </location>
</feature>
<feature type="compositionally biased region" description="Basic and acidic residues" evidence="7">
    <location>
        <begin position="397"/>
        <end position="409"/>
    </location>
</feature>
<dbReference type="InParanoid" id="A0A2R5GMR0"/>
<dbReference type="InterPro" id="IPR046791">
    <property type="entry name" value="Polycystin_dom"/>
</dbReference>
<dbReference type="InterPro" id="IPR051223">
    <property type="entry name" value="Polycystin"/>
</dbReference>
<evidence type="ECO:0000256" key="1">
    <source>
        <dbReference type="ARBA" id="ARBA00004141"/>
    </source>
</evidence>
<evidence type="ECO:0000256" key="6">
    <source>
        <dbReference type="SAM" id="Coils"/>
    </source>
</evidence>
<evidence type="ECO:0000313" key="11">
    <source>
        <dbReference type="Proteomes" id="UP000241890"/>
    </source>
</evidence>
<keyword evidence="3 8" id="KW-0812">Transmembrane</keyword>
<keyword evidence="6" id="KW-0175">Coiled coil</keyword>
<gene>
    <name evidence="10" type="ORF">FCC1311_084012</name>
</gene>
<feature type="compositionally biased region" description="Acidic residues" evidence="7">
    <location>
        <begin position="950"/>
        <end position="959"/>
    </location>
</feature>
<keyword evidence="4 8" id="KW-1133">Transmembrane helix</keyword>
<name>A0A2R5GMR0_9STRA</name>
<feature type="transmembrane region" description="Helical" evidence="8">
    <location>
        <begin position="607"/>
        <end position="628"/>
    </location>
</feature>
<evidence type="ECO:0000256" key="7">
    <source>
        <dbReference type="SAM" id="MobiDB-lite"/>
    </source>
</evidence>
<evidence type="ECO:0000259" key="9">
    <source>
        <dbReference type="Pfam" id="PF20519"/>
    </source>
</evidence>
<dbReference type="OrthoDB" id="5975530at2759"/>
<evidence type="ECO:0000256" key="5">
    <source>
        <dbReference type="ARBA" id="ARBA00023136"/>
    </source>
</evidence>
<evidence type="ECO:0000256" key="2">
    <source>
        <dbReference type="ARBA" id="ARBA00007200"/>
    </source>
</evidence>
<evidence type="ECO:0000256" key="4">
    <source>
        <dbReference type="ARBA" id="ARBA00022989"/>
    </source>
</evidence>
<dbReference type="GO" id="GO:0016020">
    <property type="term" value="C:membrane"/>
    <property type="evidence" value="ECO:0007669"/>
    <property type="project" value="UniProtKB-SubCell"/>
</dbReference>
<proteinExistence type="inferred from homology"/>
<dbReference type="PANTHER" id="PTHR10877:SF183">
    <property type="entry name" value="AT14535P-RELATED"/>
    <property type="match status" value="1"/>
</dbReference>
<comment type="caution">
    <text evidence="10">The sequence shown here is derived from an EMBL/GenBank/DDBJ whole genome shotgun (WGS) entry which is preliminary data.</text>
</comment>
<organism evidence="10 11">
    <name type="scientific">Hondaea fermentalgiana</name>
    <dbReference type="NCBI Taxonomy" id="2315210"/>
    <lineage>
        <taxon>Eukaryota</taxon>
        <taxon>Sar</taxon>
        <taxon>Stramenopiles</taxon>
        <taxon>Bigyra</taxon>
        <taxon>Labyrinthulomycetes</taxon>
        <taxon>Thraustochytrida</taxon>
        <taxon>Thraustochytriidae</taxon>
        <taxon>Hondaea</taxon>
    </lineage>
</organism>
<evidence type="ECO:0000256" key="3">
    <source>
        <dbReference type="ARBA" id="ARBA00022692"/>
    </source>
</evidence>
<feature type="region of interest" description="Disordered" evidence="7">
    <location>
        <begin position="1204"/>
        <end position="1246"/>
    </location>
</feature>
<feature type="region of interest" description="Disordered" evidence="7">
    <location>
        <begin position="940"/>
        <end position="965"/>
    </location>
</feature>
<comment type="similarity">
    <text evidence="2">Belongs to the polycystin family.</text>
</comment>
<dbReference type="PANTHER" id="PTHR10877">
    <property type="entry name" value="POLYCYSTIN FAMILY MEMBER"/>
    <property type="match status" value="1"/>
</dbReference>
<dbReference type="EMBL" id="BEYU01000116">
    <property type="protein sequence ID" value="GBG32176.1"/>
    <property type="molecule type" value="Genomic_DNA"/>
</dbReference>
<reference evidence="10 11" key="1">
    <citation type="submission" date="2017-12" db="EMBL/GenBank/DDBJ databases">
        <title>Sequencing, de novo assembly and annotation of complete genome of a new Thraustochytrid species, strain FCC1311.</title>
        <authorList>
            <person name="Sedici K."/>
            <person name="Godart F."/>
            <person name="Aiese Cigliano R."/>
            <person name="Sanseverino W."/>
            <person name="Barakat M."/>
            <person name="Ortet P."/>
            <person name="Marechal E."/>
            <person name="Cagnac O."/>
            <person name="Amato A."/>
        </authorList>
    </citation>
    <scope>NUCLEOTIDE SEQUENCE [LARGE SCALE GENOMIC DNA]</scope>
</reference>
<feature type="transmembrane region" description="Helical" evidence="8">
    <location>
        <begin position="908"/>
        <end position="929"/>
    </location>
</feature>
<feature type="transmembrane region" description="Helical" evidence="8">
    <location>
        <begin position="1083"/>
        <end position="1107"/>
    </location>
</feature>
<evidence type="ECO:0000313" key="10">
    <source>
        <dbReference type="EMBL" id="GBG32176.1"/>
    </source>
</evidence>
<comment type="subcellular location">
    <subcellularLocation>
        <location evidence="1">Membrane</location>
        <topology evidence="1">Multi-pass membrane protein</topology>
    </subcellularLocation>
</comment>
<keyword evidence="11" id="KW-1185">Reference proteome</keyword>
<sequence length="1246" mass="138684">MEQEELRELVEETQSQLASARAQLRSVEEEFREVTDRIQRESSPDLAFDAAAALDAALEPLAGETYETTRLATTTTFADVETENAFRPASGAKIDETPLGLLNARLLTIFSGPKASLTCVFNIDASTTFGVLLHQVQTLWKLESADVALEANISPDRGYYTPWSFGSDEGVLEHLERLKYDSSRGMGRSNMKISEFATDMYLLPPLYLVLRRRSRPGSESLTGSRKAVEGMTREDAQSMVDTGVRLQLLRRLFAEEDEETAAQYQMNSQRGDETPGLITFEGMQNTVHAYFEGFFFDRASLGVLFENEAKLFPVARNTKVSGAAHGFHGIKTKPVASRERFYSQLSSTQTSLATTPFLNNRSLSSHGRKGSMGGGYDSAYSSAEESESSDGESEVDSVQKKIDKKRAPDVNDDNYRMLEFIDFDACARIIRHLSPDDDINPMRTLALSALAAFGVTPAKAEPIERMRHAVFDSSGALNPGRVFAWMLESRGHQTDQDEIGSRPQEDQLDVETLHQALQGAFVLEKELAEEWWISDFQCGPDQSIGEREFAAGWTSLRDRPCPASSMGNVLVGDLVQRVLLAADHERLAQSTAPEAGPRATIDHARSMLRTIMTLIFLGLIYAVVYLEAQPDIMNRVSRQYMRELLRSDMYCSTFNTTSNELLEDSIPTAFSEISRPGCVWGFVKGPLQDLYYLHASRVKRRSNSSAQNQAGEGFWKTLMYNRFVPEMVTLRQLAVKKSRCSEYYCLLDQDRDCYGPYNTENRLEETLEFNTSRLPGDIDPELYEPARLWKSSSENSLMDSIKGQFAMYDGSGYVFQLGKLDGDGDLTARIDASIESWNTSVESLHRLEWIQPGMRAFVINIGLINPNLKLYTNLQILFEFADSAVVASTLSCLSFDVTVNGSRLVPTVLRGVLFFLLITTFIAQTALAYKRELVGNSANSYTSRDATDANVDENEDSVDGEGKEEAEDHRTRFCVDSVHRVLAHWWQIVYDSKGLVFVCVIIVWVAASIGFASAFRNNEVREVFARNTPTEAWNGIQLWREFVRTAHFDCVTLILLTCHAVGSLQISTRVSLALVLVKKAAPFLVLLALIMYLLLSVFASFVLAAGFSIDDEVLPFGSTFVLALASANHFGAHLDLYEDGHSKVSSEQPLGFDSENEVRQDPYNLSMEYNVDDLASADLQGGWSGPLGKNRSSVIADNDLFRLGSSSDHEPSHTFQGTSDDARFALGSEPKQASIELATRSRAKDP</sequence>
<protein>
    <submittedName>
        <fullName evidence="10">Polycystin-2</fullName>
    </submittedName>
</protein>
<evidence type="ECO:0000256" key="8">
    <source>
        <dbReference type="SAM" id="Phobius"/>
    </source>
</evidence>
<feature type="domain" description="Polycystin" evidence="9">
    <location>
        <begin position="716"/>
        <end position="896"/>
    </location>
</feature>
<dbReference type="Proteomes" id="UP000241890">
    <property type="component" value="Unassembled WGS sequence"/>
</dbReference>
<feature type="region of interest" description="Disordered" evidence="7">
    <location>
        <begin position="357"/>
        <end position="409"/>
    </location>
</feature>
<dbReference type="AlphaFoldDB" id="A0A2R5GMR0"/>
<accession>A0A2R5GMR0</accession>